<evidence type="ECO:0000313" key="1">
    <source>
        <dbReference type="EMBL" id="MFC3966023.1"/>
    </source>
</evidence>
<dbReference type="Proteomes" id="UP001595696">
    <property type="component" value="Unassembled WGS sequence"/>
</dbReference>
<protein>
    <submittedName>
        <fullName evidence="1">Uncharacterized protein</fullName>
    </submittedName>
</protein>
<proteinExistence type="predicted"/>
<reference evidence="2" key="1">
    <citation type="journal article" date="2019" name="Int. J. Syst. Evol. Microbiol.">
        <title>The Global Catalogue of Microorganisms (GCM) 10K type strain sequencing project: providing services to taxonomists for standard genome sequencing and annotation.</title>
        <authorList>
            <consortium name="The Broad Institute Genomics Platform"/>
            <consortium name="The Broad Institute Genome Sequencing Center for Infectious Disease"/>
            <person name="Wu L."/>
            <person name="Ma J."/>
        </authorList>
    </citation>
    <scope>NUCLEOTIDE SEQUENCE [LARGE SCALE GENOMIC DNA]</scope>
    <source>
        <strain evidence="2">CGMCC 4.7330</strain>
    </source>
</reference>
<comment type="caution">
    <text evidence="1">The sequence shown here is derived from an EMBL/GenBank/DDBJ whole genome shotgun (WGS) entry which is preliminary data.</text>
</comment>
<gene>
    <name evidence="1" type="ORF">ACFO0B_28875</name>
</gene>
<dbReference type="EMBL" id="JBHSAX010000033">
    <property type="protein sequence ID" value="MFC3966023.1"/>
    <property type="molecule type" value="Genomic_DNA"/>
</dbReference>
<accession>A0ABV8E1B6</accession>
<keyword evidence="2" id="KW-1185">Reference proteome</keyword>
<dbReference type="RefSeq" id="WP_378616395.1">
    <property type="nucleotide sequence ID" value="NZ_JBHSAX010000033.1"/>
</dbReference>
<sequence>MAPVLTRPQDQRIQSIRDHLGRTDQHLTADHHGNRAEMTRAVSRAFRAYGSSRGFDPGLVYLPAAEMSGVSGKVHMRPGEHAATTAHLRDVIAGSSVWPRERASWQLHLTHNSIRSGDVAAGGQLTDTFATITELASARLQRRLADVITLVHPYSTVPEVRELLGLWASS</sequence>
<name>A0ABV8E1B6_9NOCA</name>
<organism evidence="1 2">
    <name type="scientific">Nocardia jiangsuensis</name>
    <dbReference type="NCBI Taxonomy" id="1691563"/>
    <lineage>
        <taxon>Bacteria</taxon>
        <taxon>Bacillati</taxon>
        <taxon>Actinomycetota</taxon>
        <taxon>Actinomycetes</taxon>
        <taxon>Mycobacteriales</taxon>
        <taxon>Nocardiaceae</taxon>
        <taxon>Nocardia</taxon>
    </lineage>
</organism>
<evidence type="ECO:0000313" key="2">
    <source>
        <dbReference type="Proteomes" id="UP001595696"/>
    </source>
</evidence>